<evidence type="ECO:0000313" key="4">
    <source>
        <dbReference type="Proteomes" id="UP000289738"/>
    </source>
</evidence>
<gene>
    <name evidence="2" type="ORF">Ahy_Scaffold5g107777</name>
    <name evidence="3" type="ORF">Ahy_Scaffold5g107796</name>
</gene>
<dbReference type="Proteomes" id="UP000289738">
    <property type="component" value="Unassembled WGS sequence"/>
</dbReference>
<evidence type="ECO:0000313" key="3">
    <source>
        <dbReference type="EMBL" id="RYQ79569.1"/>
    </source>
</evidence>
<comment type="caution">
    <text evidence="3">The sequence shown here is derived from an EMBL/GenBank/DDBJ whole genome shotgun (WGS) entry which is preliminary data.</text>
</comment>
<reference evidence="3 4" key="1">
    <citation type="submission" date="2019-01" db="EMBL/GenBank/DDBJ databases">
        <title>Sequencing of cultivated peanut Arachis hypogaea provides insights into genome evolution and oil improvement.</title>
        <authorList>
            <person name="Chen X."/>
        </authorList>
    </citation>
    <scope>NUCLEOTIDE SEQUENCE [LARGE SCALE GENOMIC DNA]</scope>
    <source>
        <strain evidence="4">cv. Fuhuasheng</strain>
        <strain evidence="3">GDAAS-fuhuasheng2018</strain>
        <tissue evidence="3">Leaves</tissue>
    </source>
</reference>
<dbReference type="InterPro" id="IPR036691">
    <property type="entry name" value="Endo/exonu/phosph_ase_sf"/>
</dbReference>
<proteinExistence type="predicted"/>
<evidence type="ECO:0000313" key="2">
    <source>
        <dbReference type="EMBL" id="RYQ79555.1"/>
    </source>
</evidence>
<name>A0A444WQ82_ARAHY</name>
<dbReference type="EMBL" id="SDMP01000025">
    <property type="protein sequence ID" value="RYQ79555.1"/>
    <property type="molecule type" value="Genomic_DNA"/>
</dbReference>
<feature type="signal peptide" evidence="1">
    <location>
        <begin position="1"/>
        <end position="25"/>
    </location>
</feature>
<organism evidence="3 4">
    <name type="scientific">Arachis hypogaea</name>
    <name type="common">Peanut</name>
    <dbReference type="NCBI Taxonomy" id="3818"/>
    <lineage>
        <taxon>Eukaryota</taxon>
        <taxon>Viridiplantae</taxon>
        <taxon>Streptophyta</taxon>
        <taxon>Embryophyta</taxon>
        <taxon>Tracheophyta</taxon>
        <taxon>Spermatophyta</taxon>
        <taxon>Magnoliopsida</taxon>
        <taxon>eudicotyledons</taxon>
        <taxon>Gunneridae</taxon>
        <taxon>Pentapetalae</taxon>
        <taxon>rosids</taxon>
        <taxon>fabids</taxon>
        <taxon>Fabales</taxon>
        <taxon>Fabaceae</taxon>
        <taxon>Papilionoideae</taxon>
        <taxon>50 kb inversion clade</taxon>
        <taxon>dalbergioids sensu lato</taxon>
        <taxon>Dalbergieae</taxon>
        <taxon>Pterocarpus clade</taxon>
        <taxon>Arachis</taxon>
    </lineage>
</organism>
<dbReference type="AlphaFoldDB" id="A0A444WQ82"/>
<dbReference type="PANTHER" id="PTHR35218:SF9">
    <property type="entry name" value="ENDONUCLEASE_EXONUCLEASE_PHOSPHATASE DOMAIN-CONTAINING PROTEIN"/>
    <property type="match status" value="1"/>
</dbReference>
<dbReference type="EMBL" id="SDMP01000025">
    <property type="protein sequence ID" value="RYQ79569.1"/>
    <property type="molecule type" value="Genomic_DNA"/>
</dbReference>
<dbReference type="Gene3D" id="3.60.10.10">
    <property type="entry name" value="Endonuclease/exonuclease/phosphatase"/>
    <property type="match status" value="1"/>
</dbReference>
<protein>
    <recommendedName>
        <fullName evidence="5">Endonuclease/exonuclease/phosphatase domain-containing protein</fullName>
    </recommendedName>
</protein>
<feature type="chain" id="PRO_5036112979" description="Endonuclease/exonuclease/phosphatase domain-containing protein" evidence="1">
    <location>
        <begin position="26"/>
        <end position="174"/>
    </location>
</feature>
<keyword evidence="4" id="KW-1185">Reference proteome</keyword>
<evidence type="ECO:0000256" key="1">
    <source>
        <dbReference type="SAM" id="SignalP"/>
    </source>
</evidence>
<sequence length="174" mass="19711">MRKIRLPVIFLYMMILTWNCRGAASVAFGRSLKELVRIQNPNLVILLETRCSGDNAKNVNSKLGFAFYHIEEACGFSGGIWILWRDSDLAINFLVSKTQYVTRQAGSLRQSMLTLKKGFESKPGDLRNIATNMGEEWLLAGDFNEITILWKRKEEVVLMLVPVEDLETGSITAH</sequence>
<keyword evidence="1" id="KW-0732">Signal</keyword>
<dbReference type="STRING" id="3818.A0A444WQ82"/>
<accession>A0A444WQ82</accession>
<dbReference type="PANTHER" id="PTHR35218">
    <property type="entry name" value="RNASE H DOMAIN-CONTAINING PROTEIN"/>
    <property type="match status" value="1"/>
</dbReference>
<evidence type="ECO:0008006" key="5">
    <source>
        <dbReference type="Google" id="ProtNLM"/>
    </source>
</evidence>
<dbReference type="SUPFAM" id="SSF56219">
    <property type="entry name" value="DNase I-like"/>
    <property type="match status" value="1"/>
</dbReference>